<name>A0A139JVD4_BACUN</name>
<dbReference type="EMBL" id="WCTL01000016">
    <property type="protein sequence ID" value="KAB4233556.1"/>
    <property type="molecule type" value="Genomic_DNA"/>
</dbReference>
<dbReference type="AlphaFoldDB" id="A0A139JVD4"/>
<dbReference type="RefSeq" id="WP_061412744.1">
    <property type="nucleotide sequence ID" value="NZ_BAABYI010000001.1"/>
</dbReference>
<protein>
    <recommendedName>
        <fullName evidence="8">ASCH domain-containing protein</fullName>
    </recommendedName>
</protein>
<evidence type="ECO:0000313" key="6">
    <source>
        <dbReference type="Proteomes" id="UP000432488"/>
    </source>
</evidence>
<evidence type="ECO:0008006" key="8">
    <source>
        <dbReference type="Google" id="ProtNLM"/>
    </source>
</evidence>
<reference evidence="4 5" key="1">
    <citation type="submission" date="2018-08" db="EMBL/GenBank/DDBJ databases">
        <title>A genome reference for cultivated species of the human gut microbiota.</title>
        <authorList>
            <person name="Zou Y."/>
            <person name="Xue W."/>
            <person name="Luo G."/>
        </authorList>
    </citation>
    <scope>NUCLEOTIDE SEQUENCE [LARGE SCALE GENOMIC DNA]</scope>
    <source>
        <strain evidence="4 5">TM04-30</strain>
    </source>
</reference>
<evidence type="ECO:0000313" key="7">
    <source>
        <dbReference type="Proteomes" id="UP000462376"/>
    </source>
</evidence>
<evidence type="ECO:0000313" key="5">
    <source>
        <dbReference type="Proteomes" id="UP000260844"/>
    </source>
</evidence>
<comment type="caution">
    <text evidence="4">The sequence shown here is derived from an EMBL/GenBank/DDBJ whole genome shotgun (WGS) entry which is preliminary data.</text>
</comment>
<reference evidence="6 7" key="2">
    <citation type="journal article" date="2019" name="Nat. Med.">
        <title>A library of human gut bacterial isolates paired with longitudinal multiomics data enables mechanistic microbiome research.</title>
        <authorList>
            <person name="Poyet M."/>
            <person name="Groussin M."/>
            <person name="Gibbons S.M."/>
            <person name="Avila-Pacheco J."/>
            <person name="Jiang X."/>
            <person name="Kearney S.M."/>
            <person name="Perrotta A.R."/>
            <person name="Berdy B."/>
            <person name="Zhao S."/>
            <person name="Lieberman T.D."/>
            <person name="Swanson P.K."/>
            <person name="Smith M."/>
            <person name="Roesemann S."/>
            <person name="Alexander J.E."/>
            <person name="Rich S.A."/>
            <person name="Livny J."/>
            <person name="Vlamakis H."/>
            <person name="Clish C."/>
            <person name="Bullock K."/>
            <person name="Deik A."/>
            <person name="Scott J."/>
            <person name="Pierce K.A."/>
            <person name="Xavier R.J."/>
            <person name="Alm E.J."/>
        </authorList>
    </citation>
    <scope>NUCLEOTIDE SEQUENCE [LARGE SCALE GENOMIC DNA]</scope>
    <source>
        <strain evidence="1 6">BIOML-A42</strain>
        <strain evidence="2 7">BIOML-A5</strain>
    </source>
</reference>
<gene>
    <name evidence="4" type="ORF">DXD40_17935</name>
    <name evidence="2" type="ORF">GAP47_16135</name>
    <name evidence="1" type="ORF">GAQ56_20915</name>
    <name evidence="3" type="ORF">POY80_19570</name>
</gene>
<evidence type="ECO:0000313" key="2">
    <source>
        <dbReference type="EMBL" id="KAB4233556.1"/>
    </source>
</evidence>
<proteinExistence type="predicted"/>
<dbReference type="Proteomes" id="UP000462376">
    <property type="component" value="Unassembled WGS sequence"/>
</dbReference>
<dbReference type="Proteomes" id="UP001218502">
    <property type="component" value="Unassembled WGS sequence"/>
</dbReference>
<dbReference type="EMBL" id="WCUV01000021">
    <property type="protein sequence ID" value="KAB4086960.1"/>
    <property type="molecule type" value="Genomic_DNA"/>
</dbReference>
<dbReference type="Proteomes" id="UP000260844">
    <property type="component" value="Unassembled WGS sequence"/>
</dbReference>
<accession>A0A139JVD4</accession>
<evidence type="ECO:0000313" key="1">
    <source>
        <dbReference type="EMBL" id="KAB4086960.1"/>
    </source>
</evidence>
<dbReference type="EMBL" id="JAQNQY010000037">
    <property type="protein sequence ID" value="MDC1754637.1"/>
    <property type="molecule type" value="Genomic_DNA"/>
</dbReference>
<reference evidence="3" key="3">
    <citation type="submission" date="2022-10" db="EMBL/GenBank/DDBJ databases">
        <title>Human gut microbiome strain richness.</title>
        <authorList>
            <person name="Chen-Liaw A."/>
        </authorList>
    </citation>
    <scope>NUCLEOTIDE SEQUENCE</scope>
    <source>
        <strain evidence="3">A1_m1001262Bd0_191120</strain>
    </source>
</reference>
<sequence length="129" mass="15146">MNALTLQIKKDSFQSILKGEQDIEHRYVYPSNVTRYVYFEHDGKRYKRQEDIPNDDKDVDVVPIKYDALVLINGRRKDAPRLTVEVKSAEFIIFTDEDGNDQVFEENGKEYLVCQVWYHLGKILSTDNV</sequence>
<evidence type="ECO:0000313" key="4">
    <source>
        <dbReference type="EMBL" id="RGJ89437.1"/>
    </source>
</evidence>
<organism evidence="4 5">
    <name type="scientific">Bacteroides uniformis</name>
    <dbReference type="NCBI Taxonomy" id="820"/>
    <lineage>
        <taxon>Bacteria</taxon>
        <taxon>Pseudomonadati</taxon>
        <taxon>Bacteroidota</taxon>
        <taxon>Bacteroidia</taxon>
        <taxon>Bacteroidales</taxon>
        <taxon>Bacteroidaceae</taxon>
        <taxon>Bacteroides</taxon>
    </lineage>
</organism>
<evidence type="ECO:0000313" key="3">
    <source>
        <dbReference type="EMBL" id="MDC1754637.1"/>
    </source>
</evidence>
<dbReference type="EMBL" id="QSPV01000023">
    <property type="protein sequence ID" value="RGJ89437.1"/>
    <property type="molecule type" value="Genomic_DNA"/>
</dbReference>
<dbReference type="Proteomes" id="UP000432488">
    <property type="component" value="Unassembled WGS sequence"/>
</dbReference>